<evidence type="ECO:0000313" key="5">
    <source>
        <dbReference type="EMBL" id="MCK1785215.1"/>
    </source>
</evidence>
<keyword evidence="2" id="KW-1133">Transmembrane helix</keyword>
<feature type="domain" description="ABC-type uncharacterised transport system" evidence="3">
    <location>
        <begin position="170"/>
        <end position="420"/>
    </location>
</feature>
<reference evidence="5 6" key="1">
    <citation type="submission" date="2022-02" db="EMBL/GenBank/DDBJ databases">
        <title>Comparative genomics of the first Antarctic Pseudomonas spp. capable of biotransforming 2,4,6-Trinitrotoluene.</title>
        <authorList>
            <person name="Cabrera M.A."/>
            <person name="Marquez S.L."/>
            <person name="Perez-Donoso J.M."/>
        </authorList>
    </citation>
    <scope>NUCLEOTIDE SEQUENCE [LARGE SCALE GENOMIC DNA]</scope>
    <source>
        <strain evidence="5 6">TNT11</strain>
    </source>
</reference>
<keyword evidence="2" id="KW-0812">Transmembrane</keyword>
<name>A0ABT0EHN2_9PSED</name>
<evidence type="ECO:0000259" key="3">
    <source>
        <dbReference type="Pfam" id="PF09822"/>
    </source>
</evidence>
<feature type="transmembrane region" description="Helical" evidence="2">
    <location>
        <begin position="528"/>
        <end position="548"/>
    </location>
</feature>
<keyword evidence="1" id="KW-0175">Coiled coil</keyword>
<protein>
    <submittedName>
        <fullName evidence="5">Gldg family protein</fullName>
    </submittedName>
</protein>
<feature type="domain" description="DUF7088" evidence="4">
    <location>
        <begin position="38"/>
        <end position="124"/>
    </location>
</feature>
<organism evidence="5 6">
    <name type="scientific">Pseudomonas emilianonis</name>
    <dbReference type="NCBI Taxonomy" id="2915812"/>
    <lineage>
        <taxon>Bacteria</taxon>
        <taxon>Pseudomonadati</taxon>
        <taxon>Pseudomonadota</taxon>
        <taxon>Gammaproteobacteria</taxon>
        <taxon>Pseudomonadales</taxon>
        <taxon>Pseudomonadaceae</taxon>
        <taxon>Pseudomonas</taxon>
    </lineage>
</organism>
<comment type="caution">
    <text evidence="5">The sequence shown here is derived from an EMBL/GenBank/DDBJ whole genome shotgun (WGS) entry which is preliminary data.</text>
</comment>
<dbReference type="Pfam" id="PF09822">
    <property type="entry name" value="ABC_transp_aux"/>
    <property type="match status" value="1"/>
</dbReference>
<proteinExistence type="predicted"/>
<dbReference type="RefSeq" id="WP_247401527.1">
    <property type="nucleotide sequence ID" value="NZ_JAKNRV010000102.1"/>
</dbReference>
<accession>A0ABT0EHN2</accession>
<dbReference type="InterPro" id="IPR055396">
    <property type="entry name" value="DUF7088"/>
</dbReference>
<dbReference type="Proteomes" id="UP001317085">
    <property type="component" value="Unassembled WGS sequence"/>
</dbReference>
<sequence length="563" mass="62455">MRYPLRTGMTLSVILLLFLAFNLVWAVKLPDLRQDFSQQKTNTLSPEVVHLLTTLESPLDFYYFNSSLPAQKSSILKHYAKRVEEKLRAFEHAANGRINLHIIDPAPFSEDAYKAGLYGLRDQPGFFGLIGTREGQAAQRIQSFDPENEPLLEYEISHLITQLQHPEPAVIGLLSGLPAEAPIEPLVLELHRHFDLLELEPTADHVPSRIKTLMLINPRELPEKTLYAVDQFVLNGGKLLMFIDPLGKGDSKATASATRLDGLLAGWGVSMPSNKVLVDRTYAPSEHQPATFTLPRQAMNTHDVSTWKLDTVTVSNSGALFSLDKSRATFTPLLRSSRQSLLLDSGAVDSAFPTRGERHVIAARLEGPAYSAFADGFGGQPSGLQKATQIHVVVVADTDMLSEPPSGSAQNANKLFVVNALDNLAAPQALANIRPRAVAGHSLNLLEKRREAAERAYQDQAADLEQRLAQTEKEWQRLNPEGTTLGTEAVDTNTQLQALNKERLRLPMELHALKNVLYAPVQRLERNIQLLVIVPLPALLGLIAWGLFQWRRRRCPVPPSAFY</sequence>
<evidence type="ECO:0000256" key="1">
    <source>
        <dbReference type="SAM" id="Coils"/>
    </source>
</evidence>
<evidence type="ECO:0000313" key="6">
    <source>
        <dbReference type="Proteomes" id="UP001317085"/>
    </source>
</evidence>
<feature type="coiled-coil region" evidence="1">
    <location>
        <begin position="443"/>
        <end position="474"/>
    </location>
</feature>
<dbReference type="InterPro" id="IPR019196">
    <property type="entry name" value="ABC_transp_unknown"/>
</dbReference>
<keyword evidence="6" id="KW-1185">Reference proteome</keyword>
<gene>
    <name evidence="5" type="ORF">L9Z73_12905</name>
</gene>
<evidence type="ECO:0000259" key="4">
    <source>
        <dbReference type="Pfam" id="PF23357"/>
    </source>
</evidence>
<evidence type="ECO:0000256" key="2">
    <source>
        <dbReference type="SAM" id="Phobius"/>
    </source>
</evidence>
<dbReference type="EMBL" id="JAKNRV010000102">
    <property type="protein sequence ID" value="MCK1785215.1"/>
    <property type="molecule type" value="Genomic_DNA"/>
</dbReference>
<dbReference type="Pfam" id="PF23357">
    <property type="entry name" value="DUF7088"/>
    <property type="match status" value="1"/>
</dbReference>
<keyword evidence="2" id="KW-0472">Membrane</keyword>